<accession>A0A059UWK4</accession>
<gene>
    <name evidence="1" type="ORF">EFK07_07985</name>
</gene>
<dbReference type="GeneID" id="97169684"/>
<dbReference type="RefSeq" id="WP_013973955.1">
    <property type="nucleotide sequence ID" value="NZ_CP007620.1"/>
</dbReference>
<evidence type="ECO:0000313" key="1">
    <source>
        <dbReference type="EMBL" id="RNF92153.1"/>
    </source>
</evidence>
<proteinExistence type="predicted"/>
<evidence type="ECO:0000313" key="2">
    <source>
        <dbReference type="Proteomes" id="UP000278162"/>
    </source>
</evidence>
<dbReference type="Proteomes" id="UP000278162">
    <property type="component" value="Unassembled WGS sequence"/>
</dbReference>
<dbReference type="KEGG" id="ppud:DW66_4557"/>
<protein>
    <submittedName>
        <fullName evidence="1">Uncharacterized protein</fullName>
    </submittedName>
</protein>
<dbReference type="AlphaFoldDB" id="A0A059UWK4"/>
<dbReference type="EMBL" id="RJAI01000016">
    <property type="protein sequence ID" value="RNF92153.1"/>
    <property type="molecule type" value="Genomic_DNA"/>
</dbReference>
<organism evidence="1 2">
    <name type="scientific">Pseudomonas putida</name>
    <name type="common">Arthrobacter siderocapsulatus</name>
    <dbReference type="NCBI Taxonomy" id="303"/>
    <lineage>
        <taxon>Bacteria</taxon>
        <taxon>Pseudomonadati</taxon>
        <taxon>Pseudomonadota</taxon>
        <taxon>Gammaproteobacteria</taxon>
        <taxon>Pseudomonadales</taxon>
        <taxon>Pseudomonadaceae</taxon>
        <taxon>Pseudomonas</taxon>
    </lineage>
</organism>
<comment type="caution">
    <text evidence="1">The sequence shown here is derived from an EMBL/GenBank/DDBJ whole genome shotgun (WGS) entry which is preliminary data.</text>
</comment>
<sequence length="160" mass="17778">MHQVQPVAPLTIIAIFAGIIEASALATLPFLSESSQKLYTWFLVGFPFFLTALFFLTLNFNYKSFYDPSPNRTPNDNTSTPSDVAKHAIPGSTGEALQGEPVTFMFSGPDAYRMMEQQLLSALAQPPQQSRTWRFCNLDRRQCAQLSISALDEQVANDGH</sequence>
<reference evidence="1 2" key="1">
    <citation type="submission" date="2018-10" db="EMBL/GenBank/DDBJ databases">
        <title>An outbreak of IMP-63 producing strain in France.</title>
        <authorList>
            <person name="Bour M."/>
            <person name="Liapis E."/>
            <person name="Plesiat P."/>
        </authorList>
    </citation>
    <scope>NUCLEOTIDE SEQUENCE [LARGE SCALE GENOMIC DNA]</scope>
    <source>
        <strain evidence="1 2">12917</strain>
    </source>
</reference>
<dbReference type="OrthoDB" id="7030082at2"/>
<name>A0A059UWK4_PSEPU</name>